<dbReference type="Proteomes" id="UP000464178">
    <property type="component" value="Chromosome"/>
</dbReference>
<accession>A0A6P2CT06</accession>
<keyword evidence="4" id="KW-1185">Reference proteome</keyword>
<dbReference type="AlphaFoldDB" id="A0A6P2CT06"/>
<dbReference type="InterPro" id="IPR021908">
    <property type="entry name" value="YfbK_C"/>
</dbReference>
<dbReference type="InterPro" id="IPR036465">
    <property type="entry name" value="vWFA_dom_sf"/>
</dbReference>
<evidence type="ECO:0000313" key="3">
    <source>
        <dbReference type="EMBL" id="VTR92061.1"/>
    </source>
</evidence>
<dbReference type="SMART" id="SM00327">
    <property type="entry name" value="VWA"/>
    <property type="match status" value="1"/>
</dbReference>
<proteinExistence type="predicted"/>
<evidence type="ECO:0000256" key="1">
    <source>
        <dbReference type="SAM" id="MobiDB-lite"/>
    </source>
</evidence>
<dbReference type="InterPro" id="IPR051266">
    <property type="entry name" value="CLCR"/>
</dbReference>
<dbReference type="CDD" id="cd01465">
    <property type="entry name" value="vWA_subgroup"/>
    <property type="match status" value="1"/>
</dbReference>
<name>A0A6P2CT06_9BACT</name>
<dbReference type="KEGG" id="gms:SOIL9_56530"/>
<dbReference type="InterPro" id="IPR022156">
    <property type="entry name" value="Uncharacterised_YfbK_N"/>
</dbReference>
<gene>
    <name evidence="3" type="ORF">SOIL9_56530</name>
</gene>
<feature type="region of interest" description="Disordered" evidence="1">
    <location>
        <begin position="36"/>
        <end position="56"/>
    </location>
</feature>
<dbReference type="EMBL" id="LR593886">
    <property type="protein sequence ID" value="VTR92061.1"/>
    <property type="molecule type" value="Genomic_DNA"/>
</dbReference>
<dbReference type="PANTHER" id="PTHR10579:SF43">
    <property type="entry name" value="ZINC FINGER (C3HC4-TYPE RING FINGER) FAMILY PROTEIN"/>
    <property type="match status" value="1"/>
</dbReference>
<dbReference type="Pfam" id="PF00092">
    <property type="entry name" value="VWA"/>
    <property type="match status" value="1"/>
</dbReference>
<dbReference type="PROSITE" id="PS50234">
    <property type="entry name" value="VWFA"/>
    <property type="match status" value="1"/>
</dbReference>
<protein>
    <recommendedName>
        <fullName evidence="2">VWFA domain-containing protein</fullName>
    </recommendedName>
</protein>
<dbReference type="SUPFAM" id="SSF53300">
    <property type="entry name" value="vWA-like"/>
    <property type="match status" value="1"/>
</dbReference>
<sequence>MSQTNPNGLRKRYVHAFAFALIASAGLGFTGCGGGQAPRGSEMRADGMVAQSAPDSFNKQNAESYSAIVENEYRSPLVEPRSTFSADVNTASYSNVRRFINEGKLPPKDAVLLAEFVNYFPYQYPAPVGNDPVSLTLDIAPCPWNTEHKLARIGVHAKDLSLEDIPARNLVFLIDTSGSMADSNRLPLVKESLTLLVNRLTDKDRVTIVTYAGEAGLRLPPTPGSRKQAIRDVVSGLNAGGGTYGEGGIKLAYEMARRGFVEGGANRVILCTDGDFNVGVSNQSDLRQLIERERASGVFLSVLGFGMGNYKDDRLKELANYGNGQHAYIDTIAEGRKVFVEQGGGLVCVAKDVKFQVDFNPAKVNAYRLIGYENRILKQEDFKNDAKDAGDIGSGHTVTALYEIVPVGVKIDLPEVEPLKYQKPAQTKGNASEWLTVKMRYKHPDNEQSKELAAVLKGAGATSGSEDFRFASAVIEFGLILRDSKFKGDSNFDRVLERARGAANFDPNGHRKEFIELVQKARDLSSHAVRE</sequence>
<evidence type="ECO:0000313" key="4">
    <source>
        <dbReference type="Proteomes" id="UP000464178"/>
    </source>
</evidence>
<organism evidence="3 4">
    <name type="scientific">Gemmata massiliana</name>
    <dbReference type="NCBI Taxonomy" id="1210884"/>
    <lineage>
        <taxon>Bacteria</taxon>
        <taxon>Pseudomonadati</taxon>
        <taxon>Planctomycetota</taxon>
        <taxon>Planctomycetia</taxon>
        <taxon>Gemmatales</taxon>
        <taxon>Gemmataceae</taxon>
        <taxon>Gemmata</taxon>
    </lineage>
</organism>
<dbReference type="Pfam" id="PF12034">
    <property type="entry name" value="YfbK_C"/>
    <property type="match status" value="1"/>
</dbReference>
<dbReference type="RefSeq" id="WP_162666980.1">
    <property type="nucleotide sequence ID" value="NZ_LR593886.1"/>
</dbReference>
<dbReference type="PANTHER" id="PTHR10579">
    <property type="entry name" value="CALCIUM-ACTIVATED CHLORIDE CHANNEL REGULATOR"/>
    <property type="match status" value="1"/>
</dbReference>
<dbReference type="Gene3D" id="3.40.50.410">
    <property type="entry name" value="von Willebrand factor, type A domain"/>
    <property type="match status" value="1"/>
</dbReference>
<feature type="domain" description="VWFA" evidence="2">
    <location>
        <begin position="169"/>
        <end position="353"/>
    </location>
</feature>
<dbReference type="InterPro" id="IPR002035">
    <property type="entry name" value="VWF_A"/>
</dbReference>
<dbReference type="Pfam" id="PF12450">
    <property type="entry name" value="vWF_A"/>
    <property type="match status" value="1"/>
</dbReference>
<reference evidence="3 4" key="1">
    <citation type="submission" date="2019-05" db="EMBL/GenBank/DDBJ databases">
        <authorList>
            <consortium name="Science for Life Laboratories"/>
        </authorList>
    </citation>
    <scope>NUCLEOTIDE SEQUENCE [LARGE SCALE GENOMIC DNA]</scope>
    <source>
        <strain evidence="3">Soil9</strain>
    </source>
</reference>
<evidence type="ECO:0000259" key="2">
    <source>
        <dbReference type="PROSITE" id="PS50234"/>
    </source>
</evidence>